<dbReference type="InterPro" id="IPR058330">
    <property type="entry name" value="DUF8017"/>
</dbReference>
<keyword evidence="1" id="KW-0472">Membrane</keyword>
<dbReference type="EMBL" id="JAAXPE010000009">
    <property type="protein sequence ID" value="NKY86371.1"/>
    <property type="molecule type" value="Genomic_DNA"/>
</dbReference>
<sequence>MKQILTRLRRAGILAPLGKITLSIGGLVVFLYAVAWVGNPFATDVPDAKSAASAWLPTPVAPLSAAAEPPPGFPVMHFPPTMASAPPGQPQSVPTKFGLSYTVPNGNGWRPSNTMISGWSDAEGRIATYGAVSDYGYGYCPDAEGSALAQVGMTGRNGVDPETAAREEVRKAERIFADSGSPPRVTIAGPVTTAVDGRPAVRYTATITDIPRKHSCDPGRAEFDVVATPGYATAEVALLVVEHHTDLPHSLTKDRVEQVISSFRKTE</sequence>
<feature type="transmembrane region" description="Helical" evidence="1">
    <location>
        <begin position="20"/>
        <end position="38"/>
    </location>
</feature>
<accession>A0A7X6LY80</accession>
<proteinExistence type="predicted"/>
<keyword evidence="1" id="KW-0812">Transmembrane</keyword>
<organism evidence="3 4">
    <name type="scientific">Nocardia veterana</name>
    <dbReference type="NCBI Taxonomy" id="132249"/>
    <lineage>
        <taxon>Bacteria</taxon>
        <taxon>Bacillati</taxon>
        <taxon>Actinomycetota</taxon>
        <taxon>Actinomycetes</taxon>
        <taxon>Mycobacteriales</taxon>
        <taxon>Nocardiaceae</taxon>
        <taxon>Nocardia</taxon>
    </lineage>
</organism>
<dbReference type="RefSeq" id="WP_157171390.1">
    <property type="nucleotide sequence ID" value="NZ_CAWPHS010000089.1"/>
</dbReference>
<evidence type="ECO:0000313" key="4">
    <source>
        <dbReference type="Proteomes" id="UP000523447"/>
    </source>
</evidence>
<protein>
    <recommendedName>
        <fullName evidence="2">DUF8017 domain-containing protein</fullName>
    </recommendedName>
</protein>
<keyword evidence="4" id="KW-1185">Reference proteome</keyword>
<evidence type="ECO:0000313" key="3">
    <source>
        <dbReference type="EMBL" id="NKY86371.1"/>
    </source>
</evidence>
<comment type="caution">
    <text evidence="3">The sequence shown here is derived from an EMBL/GenBank/DDBJ whole genome shotgun (WGS) entry which is preliminary data.</text>
</comment>
<gene>
    <name evidence="3" type="ORF">HGA07_12125</name>
</gene>
<dbReference type="Pfam" id="PF26056">
    <property type="entry name" value="DUF8017"/>
    <property type="match status" value="1"/>
</dbReference>
<feature type="domain" description="DUF8017" evidence="2">
    <location>
        <begin position="86"/>
        <end position="265"/>
    </location>
</feature>
<dbReference type="AlphaFoldDB" id="A0A7X6LY80"/>
<dbReference type="Proteomes" id="UP000523447">
    <property type="component" value="Unassembled WGS sequence"/>
</dbReference>
<keyword evidence="1" id="KW-1133">Transmembrane helix</keyword>
<evidence type="ECO:0000256" key="1">
    <source>
        <dbReference type="SAM" id="Phobius"/>
    </source>
</evidence>
<reference evidence="3 4" key="1">
    <citation type="submission" date="2020-04" db="EMBL/GenBank/DDBJ databases">
        <title>MicrobeNet Type strains.</title>
        <authorList>
            <person name="Nicholson A.C."/>
        </authorList>
    </citation>
    <scope>NUCLEOTIDE SEQUENCE [LARGE SCALE GENOMIC DNA]</scope>
    <source>
        <strain evidence="3 4">DSM 44445</strain>
    </source>
</reference>
<evidence type="ECO:0000259" key="2">
    <source>
        <dbReference type="Pfam" id="PF26056"/>
    </source>
</evidence>
<name>A0A7X6LY80_9NOCA</name>